<dbReference type="CDD" id="cd16443">
    <property type="entry name" value="LplA"/>
    <property type="match status" value="1"/>
</dbReference>
<dbReference type="GO" id="GO:0017118">
    <property type="term" value="F:lipoyltransferase activity"/>
    <property type="evidence" value="ECO:0007669"/>
    <property type="project" value="TreeGrafter"/>
</dbReference>
<comment type="pathway">
    <text evidence="2">Protein modification; protein lipoylation via exogenous pathway; protein N(6)-(lipoyl)lysine from lipoate: step 2/2.</text>
</comment>
<evidence type="ECO:0000313" key="6">
    <source>
        <dbReference type="EMBL" id="KIM29629.1"/>
    </source>
</evidence>
<dbReference type="STRING" id="933852.A0A0C3BC23"/>
<dbReference type="SUPFAM" id="SSF55681">
    <property type="entry name" value="Class II aaRS and biotin synthetases"/>
    <property type="match status" value="1"/>
</dbReference>
<evidence type="ECO:0000256" key="4">
    <source>
        <dbReference type="ARBA" id="ARBA00015925"/>
    </source>
</evidence>
<comment type="function">
    <text evidence="1">Catalyzes both the ATP-dependent activation of exogenously supplied lipoate to lipoyl-AMP and the transfer of the activated lipoyl onto the lipoyl domains of lipoate-dependent enzymes.</text>
</comment>
<reference evidence="7" key="2">
    <citation type="submission" date="2015-01" db="EMBL/GenBank/DDBJ databases">
        <title>Evolutionary Origins and Diversification of the Mycorrhizal Mutualists.</title>
        <authorList>
            <consortium name="DOE Joint Genome Institute"/>
            <consortium name="Mycorrhizal Genomics Consortium"/>
            <person name="Kohler A."/>
            <person name="Kuo A."/>
            <person name="Nagy L.G."/>
            <person name="Floudas D."/>
            <person name="Copeland A."/>
            <person name="Barry K.W."/>
            <person name="Cichocki N."/>
            <person name="Veneault-Fourrey C."/>
            <person name="LaButti K."/>
            <person name="Lindquist E.A."/>
            <person name="Lipzen A."/>
            <person name="Lundell T."/>
            <person name="Morin E."/>
            <person name="Murat C."/>
            <person name="Riley R."/>
            <person name="Ohm R."/>
            <person name="Sun H."/>
            <person name="Tunlid A."/>
            <person name="Henrissat B."/>
            <person name="Grigoriev I.V."/>
            <person name="Hibbett D.S."/>
            <person name="Martin F."/>
        </authorList>
    </citation>
    <scope>NUCLEOTIDE SEQUENCE [LARGE SCALE GENOMIC DNA]</scope>
    <source>
        <strain evidence="7">MAFF 305830</strain>
    </source>
</reference>
<dbReference type="HOGENOM" id="CLU_022986_3_1_1"/>
<dbReference type="InterPro" id="IPR045864">
    <property type="entry name" value="aa-tRNA-synth_II/BPL/LPL"/>
</dbReference>
<sequence length="343" mass="38896">MSSVYLSLSPSPLFNLSLEELLFRKAPADTPLLLVYKNEPCVVIGRNQNPWKEINHTALQQAGIPFIRRRSGGGTVYHDLGNINFSLHMPRASFERKKGTQLALETLKRLKVPGAWINDRNDVCVGEYKICVLLTIFCHVQYVSGSAYKIINTRAYHHGTMLLNSRLDLLGEVLRNTKDTMVGRSVASVRSPVKNISEMVDFEINQTQFIQTLVESFDTMFGGNGNVTTVTEKGLMGGKYPVEQEFVTKSIKELESWEWKYGQTLEFDHTISWEHNGTHIVVEITAKHGIITKCRVFLESGDSGRHYQTALSEQLIGKRYGLLEKADFEDKDAAFIEFLQREM</sequence>
<dbReference type="PROSITE" id="PS51733">
    <property type="entry name" value="BPL_LPL_CATALYTIC"/>
    <property type="match status" value="1"/>
</dbReference>
<dbReference type="GO" id="GO:0009249">
    <property type="term" value="P:protein lipoylation"/>
    <property type="evidence" value="ECO:0007669"/>
    <property type="project" value="InterPro"/>
</dbReference>
<dbReference type="OrthoDB" id="201621at2759"/>
<evidence type="ECO:0000259" key="5">
    <source>
        <dbReference type="PROSITE" id="PS51733"/>
    </source>
</evidence>
<dbReference type="Gene3D" id="3.30.930.10">
    <property type="entry name" value="Bira Bifunctional Protein, Domain 2"/>
    <property type="match status" value="1"/>
</dbReference>
<dbReference type="EMBL" id="KN824288">
    <property type="protein sequence ID" value="KIM29629.1"/>
    <property type="molecule type" value="Genomic_DNA"/>
</dbReference>
<dbReference type="PANTHER" id="PTHR12561">
    <property type="entry name" value="LIPOATE-PROTEIN LIGASE"/>
    <property type="match status" value="1"/>
</dbReference>
<evidence type="ECO:0000256" key="2">
    <source>
        <dbReference type="ARBA" id="ARBA00005085"/>
    </source>
</evidence>
<dbReference type="Pfam" id="PF21948">
    <property type="entry name" value="LplA-B_cat"/>
    <property type="match status" value="1"/>
</dbReference>
<dbReference type="InterPro" id="IPR004143">
    <property type="entry name" value="BPL_LPL_catalytic"/>
</dbReference>
<accession>A0A0C3BC23</accession>
<dbReference type="PANTHER" id="PTHR12561:SF3">
    <property type="entry name" value="LIPOYLTRANSFERASE 1, MITOCHONDRIAL"/>
    <property type="match status" value="1"/>
</dbReference>
<protein>
    <recommendedName>
        <fullName evidence="4">Putative lipoate-protein ligase A</fullName>
    </recommendedName>
</protein>
<gene>
    <name evidence="6" type="ORF">M408DRAFT_328845</name>
</gene>
<name>A0A0C3BC23_SERVB</name>
<organism evidence="6 7">
    <name type="scientific">Serendipita vermifera MAFF 305830</name>
    <dbReference type="NCBI Taxonomy" id="933852"/>
    <lineage>
        <taxon>Eukaryota</taxon>
        <taxon>Fungi</taxon>
        <taxon>Dikarya</taxon>
        <taxon>Basidiomycota</taxon>
        <taxon>Agaricomycotina</taxon>
        <taxon>Agaricomycetes</taxon>
        <taxon>Sebacinales</taxon>
        <taxon>Serendipitaceae</taxon>
        <taxon>Serendipita</taxon>
    </lineage>
</organism>
<dbReference type="Gene3D" id="3.30.390.50">
    <property type="entry name" value="CO dehydrogenase flavoprotein, C-terminal domain"/>
    <property type="match status" value="1"/>
</dbReference>
<comment type="similarity">
    <text evidence="3">Belongs to the LplA family.</text>
</comment>
<dbReference type="Proteomes" id="UP000054097">
    <property type="component" value="Unassembled WGS sequence"/>
</dbReference>
<dbReference type="InterPro" id="IPR004562">
    <property type="entry name" value="LipoylTrfase_LipoateP_Ligase"/>
</dbReference>
<dbReference type="GO" id="GO:0005739">
    <property type="term" value="C:mitochondrion"/>
    <property type="evidence" value="ECO:0007669"/>
    <property type="project" value="TreeGrafter"/>
</dbReference>
<evidence type="ECO:0000313" key="7">
    <source>
        <dbReference type="Proteomes" id="UP000054097"/>
    </source>
</evidence>
<dbReference type="AlphaFoldDB" id="A0A0C3BC23"/>
<keyword evidence="7" id="KW-1185">Reference proteome</keyword>
<reference evidence="6 7" key="1">
    <citation type="submission" date="2014-04" db="EMBL/GenBank/DDBJ databases">
        <authorList>
            <consortium name="DOE Joint Genome Institute"/>
            <person name="Kuo A."/>
            <person name="Zuccaro A."/>
            <person name="Kohler A."/>
            <person name="Nagy L.G."/>
            <person name="Floudas D."/>
            <person name="Copeland A."/>
            <person name="Barry K.W."/>
            <person name="Cichocki N."/>
            <person name="Veneault-Fourrey C."/>
            <person name="LaButti K."/>
            <person name="Lindquist E.A."/>
            <person name="Lipzen A."/>
            <person name="Lundell T."/>
            <person name="Morin E."/>
            <person name="Murat C."/>
            <person name="Sun H."/>
            <person name="Tunlid A."/>
            <person name="Henrissat B."/>
            <person name="Grigoriev I.V."/>
            <person name="Hibbett D.S."/>
            <person name="Martin F."/>
            <person name="Nordberg H.P."/>
            <person name="Cantor M.N."/>
            <person name="Hua S.X."/>
        </authorList>
    </citation>
    <scope>NUCLEOTIDE SEQUENCE [LARGE SCALE GENOMIC DNA]</scope>
    <source>
        <strain evidence="6 7">MAFF 305830</strain>
    </source>
</reference>
<dbReference type="UniPathway" id="UPA00537">
    <property type="reaction ID" value="UER00595"/>
</dbReference>
<proteinExistence type="inferred from homology"/>
<evidence type="ECO:0000256" key="1">
    <source>
        <dbReference type="ARBA" id="ARBA00003253"/>
    </source>
</evidence>
<dbReference type="NCBIfam" id="TIGR00545">
    <property type="entry name" value="lipoyltrans"/>
    <property type="match status" value="1"/>
</dbReference>
<evidence type="ECO:0000256" key="3">
    <source>
        <dbReference type="ARBA" id="ARBA00008242"/>
    </source>
</evidence>
<feature type="domain" description="BPL/LPL catalytic" evidence="5">
    <location>
        <begin position="27"/>
        <end position="225"/>
    </location>
</feature>